<dbReference type="HOGENOM" id="CLU_352359_0_0_1"/>
<dbReference type="OrthoDB" id="3250313at2759"/>
<feature type="compositionally biased region" description="Low complexity" evidence="1">
    <location>
        <begin position="644"/>
        <end position="654"/>
    </location>
</feature>
<feature type="compositionally biased region" description="Polar residues" evidence="1">
    <location>
        <begin position="656"/>
        <end position="675"/>
    </location>
</feature>
<dbReference type="SUPFAM" id="SSF47095">
    <property type="entry name" value="HMG-box"/>
    <property type="match status" value="1"/>
</dbReference>
<feature type="compositionally biased region" description="Low complexity" evidence="1">
    <location>
        <begin position="15"/>
        <end position="28"/>
    </location>
</feature>
<feature type="compositionally biased region" description="Basic and acidic residues" evidence="1">
    <location>
        <begin position="399"/>
        <end position="413"/>
    </location>
</feature>
<evidence type="ECO:0000256" key="1">
    <source>
        <dbReference type="SAM" id="MobiDB-lite"/>
    </source>
</evidence>
<feature type="region of interest" description="Disordered" evidence="1">
    <location>
        <begin position="366"/>
        <end position="519"/>
    </location>
</feature>
<feature type="compositionally biased region" description="Basic residues" evidence="1">
    <location>
        <begin position="95"/>
        <end position="107"/>
    </location>
</feature>
<proteinExistence type="predicted"/>
<feature type="compositionally biased region" description="Polar residues" evidence="1">
    <location>
        <begin position="62"/>
        <end position="73"/>
    </location>
</feature>
<organism evidence="2 3">
    <name type="scientific">Phlebiopsis gigantea (strain 11061_1 CR5-6)</name>
    <name type="common">White-rot fungus</name>
    <name type="synonym">Peniophora gigantea</name>
    <dbReference type="NCBI Taxonomy" id="745531"/>
    <lineage>
        <taxon>Eukaryota</taxon>
        <taxon>Fungi</taxon>
        <taxon>Dikarya</taxon>
        <taxon>Basidiomycota</taxon>
        <taxon>Agaricomycotina</taxon>
        <taxon>Agaricomycetes</taxon>
        <taxon>Polyporales</taxon>
        <taxon>Phanerochaetaceae</taxon>
        <taxon>Phlebiopsis</taxon>
    </lineage>
</organism>
<feature type="region of interest" description="Disordered" evidence="1">
    <location>
        <begin position="644"/>
        <end position="687"/>
    </location>
</feature>
<evidence type="ECO:0000313" key="2">
    <source>
        <dbReference type="EMBL" id="KIP01513.1"/>
    </source>
</evidence>
<feature type="region of interest" description="Disordered" evidence="1">
    <location>
        <begin position="1"/>
        <end position="119"/>
    </location>
</feature>
<dbReference type="InterPro" id="IPR036910">
    <property type="entry name" value="HMG_box_dom_sf"/>
</dbReference>
<dbReference type="EMBL" id="KN840775">
    <property type="protein sequence ID" value="KIP01513.1"/>
    <property type="molecule type" value="Genomic_DNA"/>
</dbReference>
<dbReference type="AlphaFoldDB" id="A0A0C3P9V0"/>
<accession>A0A0C3P9V0</accession>
<feature type="region of interest" description="Disordered" evidence="1">
    <location>
        <begin position="552"/>
        <end position="620"/>
    </location>
</feature>
<dbReference type="Proteomes" id="UP000053257">
    <property type="component" value="Unassembled WGS sequence"/>
</dbReference>
<feature type="compositionally biased region" description="Acidic residues" evidence="1">
    <location>
        <begin position="492"/>
        <end position="504"/>
    </location>
</feature>
<feature type="compositionally biased region" description="Acidic residues" evidence="1">
    <location>
        <begin position="424"/>
        <end position="454"/>
    </location>
</feature>
<sequence length="930" mass="100776">MLPAARGDAVPSSLSMSPTTPVDSSTPTPDCPHAPTPGDAIATTPDETPPFDRGLEVDDEQTGMTNDAQQQNGQGRGGTLHGNAPTGVHYQQHSPRTKAKRDARKGLKAGPPTRWPGEQGKLLASFMSDYEAIDRDNRGKLKRLSDFWHKIEAAFWGRFTAQDVRDSGKYSGASDAVVIQKTNTAIKDWYRNNDGRVVTGPTNPWTKPLAALRKPQGRAPKQLPPWQYFAKVEADRITEESSNGRVWDRNRVAKGLFEGLPPEEQSKYSERAAKAHMDAMDEYNAALTGRPSAEPKDQKAAQERLAVVVKPLLETIAHYTGFHAVTLIGAQYIPEKQNFNIGVVNYGEAVTKIKYYNFYSRASVTNPDTRKADIPLNGVPEELERSSAADSAPSAGRFRSGDQTKHSGSQRRDPKGKRRAREADSEEEAEATDGGDGDDDDDDDGDDDDDEEGRGDERQCAGEFEEGGDKDVGEEQGEEDGEHDKTPAATETEAETETDSDPELPEPLRTAVNALGKRERRAEMRALKRMGSLELARENNIIRNKLLLGELGIEGPSTNSRKPQASKAKPDRQGPSAVPLRSSSRRTRGTAPLAPPPTAGHREPTVEPSGPSAAPPIHGSSLFPARMGSVGAVSSPVEPLVSGGLSLSSVPGPGAQASTQHPDTPNRDQAQTPSGQHAAAPSEVSGTQVAVPSIDLTDQNTPMTAHLSMAQAGSSSVDVSGCPEWLKTHYQRLRAIDMAEDQKVRWNHILASWVELERLLGYGGKPHSGLSTTHRPSEIRDWIQRARKAHVIPLSAASSHEYAEKWLKWWMAINPECRTVNGKLARAGSGDWSPLLKSGINGWLTVIVSMLSLRDGGAPGRDAWPTVLENVEWTINEVLNTQRVATSKRTNDGDASNGDASNSDQEDRGTAKRGRPARGNNGSRKCARNG</sequence>
<evidence type="ECO:0000313" key="3">
    <source>
        <dbReference type="Proteomes" id="UP000053257"/>
    </source>
</evidence>
<feature type="region of interest" description="Disordered" evidence="1">
    <location>
        <begin position="884"/>
        <end position="930"/>
    </location>
</feature>
<gene>
    <name evidence="2" type="ORF">PHLGIDRAFT_506171</name>
</gene>
<protein>
    <submittedName>
        <fullName evidence="2">Uncharacterized protein</fullName>
    </submittedName>
</protein>
<keyword evidence="3" id="KW-1185">Reference proteome</keyword>
<name>A0A0C3P9V0_PHLG1</name>
<dbReference type="STRING" id="745531.A0A0C3P9V0"/>
<reference evidence="2 3" key="1">
    <citation type="journal article" date="2014" name="PLoS Genet.">
        <title>Analysis of the Phlebiopsis gigantea genome, transcriptome and secretome provides insight into its pioneer colonization strategies of wood.</title>
        <authorList>
            <person name="Hori C."/>
            <person name="Ishida T."/>
            <person name="Igarashi K."/>
            <person name="Samejima M."/>
            <person name="Suzuki H."/>
            <person name="Master E."/>
            <person name="Ferreira P."/>
            <person name="Ruiz-Duenas F.J."/>
            <person name="Held B."/>
            <person name="Canessa P."/>
            <person name="Larrondo L.F."/>
            <person name="Schmoll M."/>
            <person name="Druzhinina I.S."/>
            <person name="Kubicek C.P."/>
            <person name="Gaskell J.A."/>
            <person name="Kersten P."/>
            <person name="St John F."/>
            <person name="Glasner J."/>
            <person name="Sabat G."/>
            <person name="Splinter BonDurant S."/>
            <person name="Syed K."/>
            <person name="Yadav J."/>
            <person name="Mgbeahuruike A.C."/>
            <person name="Kovalchuk A."/>
            <person name="Asiegbu F.O."/>
            <person name="Lackner G."/>
            <person name="Hoffmeister D."/>
            <person name="Rencoret J."/>
            <person name="Gutierrez A."/>
            <person name="Sun H."/>
            <person name="Lindquist E."/>
            <person name="Barry K."/>
            <person name="Riley R."/>
            <person name="Grigoriev I.V."/>
            <person name="Henrissat B."/>
            <person name="Kues U."/>
            <person name="Berka R.M."/>
            <person name="Martinez A.T."/>
            <person name="Covert S.F."/>
            <person name="Blanchette R.A."/>
            <person name="Cullen D."/>
        </authorList>
    </citation>
    <scope>NUCLEOTIDE SEQUENCE [LARGE SCALE GENOMIC DNA]</scope>
    <source>
        <strain evidence="2 3">11061_1 CR5-6</strain>
    </source>
</reference>